<keyword evidence="2" id="KW-1185">Reference proteome</keyword>
<dbReference type="Proteomes" id="UP000603352">
    <property type="component" value="Unassembled WGS sequence"/>
</dbReference>
<dbReference type="EMBL" id="BMDZ01000006">
    <property type="protein sequence ID" value="GGB29536.1"/>
    <property type="molecule type" value="Genomic_DNA"/>
</dbReference>
<proteinExistence type="predicted"/>
<evidence type="ECO:0008006" key="3">
    <source>
        <dbReference type="Google" id="ProtNLM"/>
    </source>
</evidence>
<reference evidence="2" key="1">
    <citation type="journal article" date="2019" name="Int. J. Syst. Evol. Microbiol.">
        <title>The Global Catalogue of Microorganisms (GCM) 10K type strain sequencing project: providing services to taxonomists for standard genome sequencing and annotation.</title>
        <authorList>
            <consortium name="The Broad Institute Genomics Platform"/>
            <consortium name="The Broad Institute Genome Sequencing Center for Infectious Disease"/>
            <person name="Wu L."/>
            <person name="Ma J."/>
        </authorList>
    </citation>
    <scope>NUCLEOTIDE SEQUENCE [LARGE SCALE GENOMIC DNA]</scope>
    <source>
        <strain evidence="2">CGMCC 1.10188</strain>
    </source>
</reference>
<name>A0ABQ1I999_9PROT</name>
<evidence type="ECO:0000313" key="1">
    <source>
        <dbReference type="EMBL" id="GGB29536.1"/>
    </source>
</evidence>
<accession>A0ABQ1I999</accession>
<protein>
    <recommendedName>
        <fullName evidence="3">Magnesium transporter MgtE intracellular domain-containing protein</fullName>
    </recommendedName>
</protein>
<evidence type="ECO:0000313" key="2">
    <source>
        <dbReference type="Proteomes" id="UP000603352"/>
    </source>
</evidence>
<comment type="caution">
    <text evidence="1">The sequence shown here is derived from an EMBL/GenBank/DDBJ whole genome shotgun (WGS) entry which is preliminary data.</text>
</comment>
<organism evidence="1 2">
    <name type="scientific">Tistrella bauzanensis</name>
    <dbReference type="NCBI Taxonomy" id="657419"/>
    <lineage>
        <taxon>Bacteria</taxon>
        <taxon>Pseudomonadati</taxon>
        <taxon>Pseudomonadota</taxon>
        <taxon>Alphaproteobacteria</taxon>
        <taxon>Geminicoccales</taxon>
        <taxon>Geminicoccaceae</taxon>
        <taxon>Tistrella</taxon>
    </lineage>
</organism>
<gene>
    <name evidence="1" type="ORF">GCM10011505_08590</name>
</gene>
<dbReference type="RefSeq" id="WP_188575266.1">
    <property type="nucleotide sequence ID" value="NZ_BMDZ01000006.1"/>
</dbReference>
<sequence>MISTANLMILAADPQTAAALIAAMTPEEAAQILGQAGQSRGFKFDWRSLIPRLKRSSSDRDLDDAALEAVAGGVAAANTTYIPLSGNWSIIP</sequence>